<evidence type="ECO:0000256" key="7">
    <source>
        <dbReference type="ARBA" id="ARBA00023136"/>
    </source>
</evidence>
<dbReference type="GO" id="GO:0005886">
    <property type="term" value="C:plasma membrane"/>
    <property type="evidence" value="ECO:0007669"/>
    <property type="project" value="UniProtKB-SubCell"/>
</dbReference>
<dbReference type="HOGENOM" id="CLU_019126_0_0_6"/>
<evidence type="ECO:0000259" key="9">
    <source>
        <dbReference type="Pfam" id="PF13231"/>
    </source>
</evidence>
<keyword evidence="5 8" id="KW-0812">Transmembrane</keyword>
<dbReference type="Proteomes" id="UP000009175">
    <property type="component" value="Chromosome"/>
</dbReference>
<feature type="transmembrane region" description="Helical" evidence="8">
    <location>
        <begin position="221"/>
        <end position="245"/>
    </location>
</feature>
<evidence type="ECO:0000256" key="3">
    <source>
        <dbReference type="ARBA" id="ARBA00022676"/>
    </source>
</evidence>
<dbReference type="STRING" id="326297.Sama_0114"/>
<feature type="transmembrane region" description="Helical" evidence="8">
    <location>
        <begin position="277"/>
        <end position="300"/>
    </location>
</feature>
<feature type="transmembrane region" description="Helical" evidence="8">
    <location>
        <begin position="336"/>
        <end position="353"/>
    </location>
</feature>
<evidence type="ECO:0000313" key="10">
    <source>
        <dbReference type="EMBL" id="ABL98326.1"/>
    </source>
</evidence>
<feature type="transmembrane region" description="Helical" evidence="8">
    <location>
        <begin position="430"/>
        <end position="451"/>
    </location>
</feature>
<feature type="domain" description="Glycosyltransferase RgtA/B/C/D-like" evidence="9">
    <location>
        <begin position="70"/>
        <end position="201"/>
    </location>
</feature>
<keyword evidence="7 8" id="KW-0472">Membrane</keyword>
<protein>
    <recommendedName>
        <fullName evidence="9">Glycosyltransferase RgtA/B/C/D-like domain-containing protein</fullName>
    </recommendedName>
</protein>
<evidence type="ECO:0000313" key="11">
    <source>
        <dbReference type="Proteomes" id="UP000009175"/>
    </source>
</evidence>
<feature type="transmembrane region" description="Helical" evidence="8">
    <location>
        <begin position="143"/>
        <end position="163"/>
    </location>
</feature>
<gene>
    <name evidence="10" type="ordered locus">Sama_0114</name>
</gene>
<dbReference type="eggNOG" id="COG1807">
    <property type="taxonomic scope" value="Bacteria"/>
</dbReference>
<dbReference type="PANTHER" id="PTHR33908">
    <property type="entry name" value="MANNOSYLTRANSFERASE YKCB-RELATED"/>
    <property type="match status" value="1"/>
</dbReference>
<accession>A1S1S0</accession>
<dbReference type="GO" id="GO:0010041">
    <property type="term" value="P:response to iron(III) ion"/>
    <property type="evidence" value="ECO:0007669"/>
    <property type="project" value="TreeGrafter"/>
</dbReference>
<feature type="transmembrane region" description="Helical" evidence="8">
    <location>
        <begin position="175"/>
        <end position="200"/>
    </location>
</feature>
<proteinExistence type="predicted"/>
<dbReference type="RefSeq" id="WP_011758237.1">
    <property type="nucleotide sequence ID" value="NC_008700.1"/>
</dbReference>
<name>A1S1S0_SHEAM</name>
<sequence length="587" mass="66714">MTALFRLFADDDKKRVFWALFSLTLLVMLIGIGMRSPWPADEPRFVEVAREMVMGGEWLFPTRGGEFYPDKPPVFMWAIAAVYWLIGDLKLAFLIPNALCGLLTVMLVYDLGCRLWSVRVGRNAALLLLLVPQFLMQAKNAQIDAMVACWITLGCYGLVRHFVLGPHWRWFFASWAFMGLGVITKGVGFLPLLMLLPLAWYRWQMVTGRALLPNQAWSWKVALGPLAMLGVIALWLVPMLLAVWLDATPEHQAYMNNILFKQTGERYVNAWHHIKPWYFFIFSVIPWLWFPLPLLAIAHGKRFVARIKQDPVIAILLLWVLLVVVFFSLSPGKRNVYILPALPMASLAMAAILDGEQPKRWFELLVKGGLWVLGTLLLLVGVLALLHHPKLAARLADYTDDLTGIGLMLLVLGGLWLTCLWWLRKQISLLNAGAVTLLGWLVVGTWGYMLLDSMRTPQQLMQHTAQTIGEDAELGLIKFKEQFILFSPVSVTHFSYLASVEEQERNAWAWMKEAGMMKGNASEQQRFLLVPEGTTLNCFELSRGRSMGIAHRDNWLLLDADAMSVSCDAPKRVYRYHTDHPGHWLTD</sequence>
<keyword evidence="3" id="KW-0328">Glycosyltransferase</keyword>
<evidence type="ECO:0000256" key="2">
    <source>
        <dbReference type="ARBA" id="ARBA00022475"/>
    </source>
</evidence>
<comment type="subcellular location">
    <subcellularLocation>
        <location evidence="1">Cell membrane</location>
        <topology evidence="1">Multi-pass membrane protein</topology>
    </subcellularLocation>
</comment>
<dbReference type="KEGG" id="saz:Sama_0114"/>
<dbReference type="InterPro" id="IPR038731">
    <property type="entry name" value="RgtA/B/C-like"/>
</dbReference>
<evidence type="ECO:0000256" key="1">
    <source>
        <dbReference type="ARBA" id="ARBA00004651"/>
    </source>
</evidence>
<dbReference type="GO" id="GO:0016763">
    <property type="term" value="F:pentosyltransferase activity"/>
    <property type="evidence" value="ECO:0007669"/>
    <property type="project" value="TreeGrafter"/>
</dbReference>
<dbReference type="GO" id="GO:0009103">
    <property type="term" value="P:lipopolysaccharide biosynthetic process"/>
    <property type="evidence" value="ECO:0007669"/>
    <property type="project" value="TreeGrafter"/>
</dbReference>
<keyword evidence="11" id="KW-1185">Reference proteome</keyword>
<evidence type="ECO:0000256" key="6">
    <source>
        <dbReference type="ARBA" id="ARBA00022989"/>
    </source>
</evidence>
<evidence type="ECO:0000256" key="4">
    <source>
        <dbReference type="ARBA" id="ARBA00022679"/>
    </source>
</evidence>
<dbReference type="CAZy" id="GT83">
    <property type="family name" value="Glycosyltransferase Family 83"/>
</dbReference>
<keyword evidence="4" id="KW-0808">Transferase</keyword>
<dbReference type="OrthoDB" id="9775035at2"/>
<organism evidence="10 11">
    <name type="scientific">Shewanella amazonensis (strain ATCC BAA-1098 / SB2B)</name>
    <dbReference type="NCBI Taxonomy" id="326297"/>
    <lineage>
        <taxon>Bacteria</taxon>
        <taxon>Pseudomonadati</taxon>
        <taxon>Pseudomonadota</taxon>
        <taxon>Gammaproteobacteria</taxon>
        <taxon>Alteromonadales</taxon>
        <taxon>Shewanellaceae</taxon>
        <taxon>Shewanella</taxon>
    </lineage>
</organism>
<dbReference type="InterPro" id="IPR050297">
    <property type="entry name" value="LipidA_mod_glycosyltrf_83"/>
</dbReference>
<feature type="transmembrane region" description="Helical" evidence="8">
    <location>
        <begin position="312"/>
        <end position="330"/>
    </location>
</feature>
<evidence type="ECO:0000256" key="8">
    <source>
        <dbReference type="SAM" id="Phobius"/>
    </source>
</evidence>
<dbReference type="Pfam" id="PF13231">
    <property type="entry name" value="PMT_2"/>
    <property type="match status" value="1"/>
</dbReference>
<dbReference type="EMBL" id="CP000507">
    <property type="protein sequence ID" value="ABL98326.1"/>
    <property type="molecule type" value="Genomic_DNA"/>
</dbReference>
<reference evidence="10 11" key="1">
    <citation type="submission" date="2006-12" db="EMBL/GenBank/DDBJ databases">
        <title>Complete sequence of Shewanella amazonensis SB2B.</title>
        <authorList>
            <consortium name="US DOE Joint Genome Institute"/>
            <person name="Copeland A."/>
            <person name="Lucas S."/>
            <person name="Lapidus A."/>
            <person name="Barry K."/>
            <person name="Detter J.C."/>
            <person name="Glavina del Rio T."/>
            <person name="Hammon N."/>
            <person name="Israni S."/>
            <person name="Dalin E."/>
            <person name="Tice H."/>
            <person name="Pitluck S."/>
            <person name="Munk A.C."/>
            <person name="Brettin T."/>
            <person name="Bruce D."/>
            <person name="Han C."/>
            <person name="Tapia R."/>
            <person name="Gilna P."/>
            <person name="Schmutz J."/>
            <person name="Larimer F."/>
            <person name="Land M."/>
            <person name="Hauser L."/>
            <person name="Kyrpides N."/>
            <person name="Mikhailova N."/>
            <person name="Fredrickson J."/>
            <person name="Richardson P."/>
        </authorList>
    </citation>
    <scope>NUCLEOTIDE SEQUENCE [LARGE SCALE GENOMIC DNA]</scope>
    <source>
        <strain evidence="11">ATCC BAA-1098 / SB2B</strain>
    </source>
</reference>
<keyword evidence="2" id="KW-1003">Cell membrane</keyword>
<dbReference type="AlphaFoldDB" id="A1S1S0"/>
<feature type="transmembrane region" description="Helical" evidence="8">
    <location>
        <begin position="365"/>
        <end position="385"/>
    </location>
</feature>
<dbReference type="PANTHER" id="PTHR33908:SF3">
    <property type="entry name" value="UNDECAPRENYL PHOSPHATE-ALPHA-4-AMINO-4-DEOXY-L-ARABINOSE ARABINOSYL TRANSFERASE"/>
    <property type="match status" value="1"/>
</dbReference>
<keyword evidence="6 8" id="KW-1133">Transmembrane helix</keyword>
<evidence type="ECO:0000256" key="5">
    <source>
        <dbReference type="ARBA" id="ARBA00022692"/>
    </source>
</evidence>
<feature type="transmembrane region" description="Helical" evidence="8">
    <location>
        <begin position="16"/>
        <end position="34"/>
    </location>
</feature>
<feature type="transmembrane region" description="Helical" evidence="8">
    <location>
        <begin position="405"/>
        <end position="423"/>
    </location>
</feature>